<keyword evidence="2 5" id="KW-0812">Transmembrane</keyword>
<feature type="transmembrane region" description="Helical" evidence="5">
    <location>
        <begin position="229"/>
        <end position="255"/>
    </location>
</feature>
<dbReference type="PROSITE" id="PS50850">
    <property type="entry name" value="MFS"/>
    <property type="match status" value="1"/>
</dbReference>
<feature type="transmembrane region" description="Helical" evidence="5">
    <location>
        <begin position="275"/>
        <end position="295"/>
    </location>
</feature>
<dbReference type="EMBL" id="NAJQ01000133">
    <property type="protein sequence ID" value="TKA77610.1"/>
    <property type="molecule type" value="Genomic_DNA"/>
</dbReference>
<reference evidence="7 8" key="1">
    <citation type="submission" date="2017-03" db="EMBL/GenBank/DDBJ databases">
        <title>Genomes of endolithic fungi from Antarctica.</title>
        <authorList>
            <person name="Coleine C."/>
            <person name="Masonjones S."/>
            <person name="Stajich J.E."/>
        </authorList>
    </citation>
    <scope>NUCLEOTIDE SEQUENCE [LARGE SCALE GENOMIC DNA]</scope>
    <source>
        <strain evidence="7 8">CCFEE 5184</strain>
    </source>
</reference>
<dbReference type="OrthoDB" id="5215911at2759"/>
<protein>
    <recommendedName>
        <fullName evidence="6">Major facilitator superfamily (MFS) profile domain-containing protein</fullName>
    </recommendedName>
</protein>
<dbReference type="PANTHER" id="PTHR23502">
    <property type="entry name" value="MAJOR FACILITATOR SUPERFAMILY"/>
    <property type="match status" value="1"/>
</dbReference>
<feature type="transmembrane region" description="Helical" evidence="5">
    <location>
        <begin position="90"/>
        <end position="108"/>
    </location>
</feature>
<dbReference type="GO" id="GO:0022857">
    <property type="term" value="F:transmembrane transporter activity"/>
    <property type="evidence" value="ECO:0007669"/>
    <property type="project" value="InterPro"/>
</dbReference>
<evidence type="ECO:0000313" key="8">
    <source>
        <dbReference type="Proteomes" id="UP000309340"/>
    </source>
</evidence>
<comment type="subcellular location">
    <subcellularLocation>
        <location evidence="1">Membrane</location>
        <topology evidence="1">Multi-pass membrane protein</topology>
    </subcellularLocation>
</comment>
<gene>
    <name evidence="7" type="ORF">B0A55_03139</name>
</gene>
<dbReference type="InterPro" id="IPR011701">
    <property type="entry name" value="MFS"/>
</dbReference>
<dbReference type="Pfam" id="PF07690">
    <property type="entry name" value="MFS_1"/>
    <property type="match status" value="1"/>
</dbReference>
<dbReference type="InterPro" id="IPR020846">
    <property type="entry name" value="MFS_dom"/>
</dbReference>
<sequence>MNDSFAANVAGLAVGCIFMVPLAIKFGRRPVYIASTAIQLAAGIWSARTYTVGDLVGSNVLSGIGGAISESIIQMTIADLFFVHQRARMNAAYLVMVYTGTFLAPVAAGYCAKAQGWRWIWWWTVIFIAISLVVTIVAYEETKYTPRTESTRARSNEFYEDRDLATKVDETDKAHPEPITTHTRDMSFIATYPKRSWIQRYALSTSTLGGSRPFLHLVWDTISLVRFPAVAYTALMWGATLMWFSVVLTTMSTYFTLPPYNFSPIGIGLMNLPPFLGTLLGLLVSSSNDWIILRLSKRNHGIFEPEMRLWLALCGALITPAGVLLFGLSMTNGMAWIVPCVGNAMFGFGSALNGGASLTYLQDCYAEVIGDVLVSVTFVRNGLAAVIVFALTPWINSMGLYNIGEFKRRVNIGSISYGVESTLLDQQLAEPTKRDQVPR</sequence>
<evidence type="ECO:0000313" key="7">
    <source>
        <dbReference type="EMBL" id="TKA77610.1"/>
    </source>
</evidence>
<dbReference type="Gene3D" id="1.20.1250.20">
    <property type="entry name" value="MFS general substrate transporter like domains"/>
    <property type="match status" value="1"/>
</dbReference>
<dbReference type="Proteomes" id="UP000309340">
    <property type="component" value="Unassembled WGS sequence"/>
</dbReference>
<dbReference type="GO" id="GO:0005886">
    <property type="term" value="C:plasma membrane"/>
    <property type="evidence" value="ECO:0007669"/>
    <property type="project" value="TreeGrafter"/>
</dbReference>
<feature type="transmembrane region" description="Helical" evidence="5">
    <location>
        <begin position="6"/>
        <end position="24"/>
    </location>
</feature>
<name>A0A4U0XKC1_9PEZI</name>
<keyword evidence="8" id="KW-1185">Reference proteome</keyword>
<evidence type="ECO:0000256" key="4">
    <source>
        <dbReference type="ARBA" id="ARBA00023136"/>
    </source>
</evidence>
<feature type="domain" description="Major facilitator superfamily (MFS) profile" evidence="6">
    <location>
        <begin position="1"/>
        <end position="439"/>
    </location>
</feature>
<accession>A0A4U0XKC1</accession>
<organism evidence="7 8">
    <name type="scientific">Friedmanniomyces simplex</name>
    <dbReference type="NCBI Taxonomy" id="329884"/>
    <lineage>
        <taxon>Eukaryota</taxon>
        <taxon>Fungi</taxon>
        <taxon>Dikarya</taxon>
        <taxon>Ascomycota</taxon>
        <taxon>Pezizomycotina</taxon>
        <taxon>Dothideomycetes</taxon>
        <taxon>Dothideomycetidae</taxon>
        <taxon>Mycosphaerellales</taxon>
        <taxon>Teratosphaeriaceae</taxon>
        <taxon>Friedmanniomyces</taxon>
    </lineage>
</organism>
<comment type="caution">
    <text evidence="7">The sequence shown here is derived from an EMBL/GenBank/DDBJ whole genome shotgun (WGS) entry which is preliminary data.</text>
</comment>
<dbReference type="SUPFAM" id="SSF103473">
    <property type="entry name" value="MFS general substrate transporter"/>
    <property type="match status" value="1"/>
</dbReference>
<proteinExistence type="predicted"/>
<keyword evidence="3 5" id="KW-1133">Transmembrane helix</keyword>
<feature type="transmembrane region" description="Helical" evidence="5">
    <location>
        <begin position="307"/>
        <end position="328"/>
    </location>
</feature>
<evidence type="ECO:0000256" key="3">
    <source>
        <dbReference type="ARBA" id="ARBA00022989"/>
    </source>
</evidence>
<feature type="transmembrane region" description="Helical" evidence="5">
    <location>
        <begin position="120"/>
        <end position="139"/>
    </location>
</feature>
<evidence type="ECO:0000259" key="6">
    <source>
        <dbReference type="PROSITE" id="PS50850"/>
    </source>
</evidence>
<dbReference type="InterPro" id="IPR036259">
    <property type="entry name" value="MFS_trans_sf"/>
</dbReference>
<evidence type="ECO:0000256" key="2">
    <source>
        <dbReference type="ARBA" id="ARBA00022692"/>
    </source>
</evidence>
<keyword evidence="4 5" id="KW-0472">Membrane</keyword>
<dbReference type="AlphaFoldDB" id="A0A4U0XKC1"/>
<evidence type="ECO:0000256" key="5">
    <source>
        <dbReference type="SAM" id="Phobius"/>
    </source>
</evidence>
<dbReference type="PANTHER" id="PTHR23502:SF50">
    <property type="entry name" value="TRANSPORTER, PUTATIVE (AFU_ORTHOLOGUE AFUA_5G00430)-RELATED"/>
    <property type="match status" value="1"/>
</dbReference>
<dbReference type="STRING" id="329884.A0A4U0XKC1"/>
<evidence type="ECO:0000256" key="1">
    <source>
        <dbReference type="ARBA" id="ARBA00004141"/>
    </source>
</evidence>